<keyword evidence="3" id="KW-1185">Reference proteome</keyword>
<gene>
    <name evidence="2" type="ORF">CSHISOI_05359</name>
</gene>
<sequence length="243" mass="26275">MKSFFILTLAALSMSTPAPLRLEQDVAVSSAVSTSSDPSQDAGDSQDSKRNVARQAGYWSCSVPSDSVYTAARNVLNSCGAGSQKQYFVVPPSDNLLAWFTYTSVRESLSPCDVGRPSRQYKLRKPVAGLVACTVPGTFTYKVVRSTYNTCAVDTYANVYTLINPADKMEACTVPDGFVYTKVRTAFASCSANGNADIYTIRAPSQGLGACNVPEGWGVSTTRSVYDTCRVYQYAPQYVLTKK</sequence>
<reference evidence="2 3" key="1">
    <citation type="journal article" date="2019" name="Sci. Rep.">
        <title>Colletotrichum shisoi sp. nov., an anthracnose pathogen of Perilla frutescens in Japan: molecular phylogenetic, morphological and genomic evidence.</title>
        <authorList>
            <person name="Gan P."/>
            <person name="Tsushima A."/>
            <person name="Hiroyama R."/>
            <person name="Narusaka M."/>
            <person name="Takano Y."/>
            <person name="Narusaka Y."/>
            <person name="Kawaradani M."/>
            <person name="Damm U."/>
            <person name="Shirasu K."/>
        </authorList>
    </citation>
    <scope>NUCLEOTIDE SEQUENCE [LARGE SCALE GENOMIC DNA]</scope>
    <source>
        <strain evidence="2 3">PG-2018a</strain>
    </source>
</reference>
<evidence type="ECO:0000256" key="1">
    <source>
        <dbReference type="SAM" id="SignalP"/>
    </source>
</evidence>
<feature type="chain" id="PRO_5024912529" evidence="1">
    <location>
        <begin position="16"/>
        <end position="243"/>
    </location>
</feature>
<protein>
    <submittedName>
        <fullName evidence="2">Uncharacterized protein</fullName>
    </submittedName>
</protein>
<accession>A0A5Q4BTL2</accession>
<evidence type="ECO:0000313" key="3">
    <source>
        <dbReference type="Proteomes" id="UP000326340"/>
    </source>
</evidence>
<dbReference type="AlphaFoldDB" id="A0A5Q4BTL2"/>
<feature type="non-terminal residue" evidence="2">
    <location>
        <position position="243"/>
    </location>
</feature>
<organism evidence="2 3">
    <name type="scientific">Colletotrichum shisoi</name>
    <dbReference type="NCBI Taxonomy" id="2078593"/>
    <lineage>
        <taxon>Eukaryota</taxon>
        <taxon>Fungi</taxon>
        <taxon>Dikarya</taxon>
        <taxon>Ascomycota</taxon>
        <taxon>Pezizomycotina</taxon>
        <taxon>Sordariomycetes</taxon>
        <taxon>Hypocreomycetidae</taxon>
        <taxon>Glomerellales</taxon>
        <taxon>Glomerellaceae</taxon>
        <taxon>Colletotrichum</taxon>
        <taxon>Colletotrichum destructivum species complex</taxon>
    </lineage>
</organism>
<name>A0A5Q4BTL2_9PEZI</name>
<keyword evidence="1" id="KW-0732">Signal</keyword>
<dbReference type="Proteomes" id="UP000326340">
    <property type="component" value="Unassembled WGS sequence"/>
</dbReference>
<evidence type="ECO:0000313" key="2">
    <source>
        <dbReference type="EMBL" id="TQN70121.1"/>
    </source>
</evidence>
<dbReference type="OrthoDB" id="5365869at2759"/>
<dbReference type="EMBL" id="PUHP01000425">
    <property type="protein sequence ID" value="TQN70121.1"/>
    <property type="molecule type" value="Genomic_DNA"/>
</dbReference>
<feature type="signal peptide" evidence="1">
    <location>
        <begin position="1"/>
        <end position="15"/>
    </location>
</feature>
<comment type="caution">
    <text evidence="2">The sequence shown here is derived from an EMBL/GenBank/DDBJ whole genome shotgun (WGS) entry which is preliminary data.</text>
</comment>
<proteinExistence type="predicted"/>